<feature type="region of interest" description="Disordered" evidence="1">
    <location>
        <begin position="657"/>
        <end position="712"/>
    </location>
</feature>
<dbReference type="InterPro" id="IPR011990">
    <property type="entry name" value="TPR-like_helical_dom_sf"/>
</dbReference>
<feature type="chain" id="PRO_5022126195" evidence="2">
    <location>
        <begin position="30"/>
        <end position="712"/>
    </location>
</feature>
<dbReference type="Proteomes" id="UP000317648">
    <property type="component" value="Chromosome"/>
</dbReference>
<feature type="compositionally biased region" description="Basic and acidic residues" evidence="1">
    <location>
        <begin position="672"/>
        <end position="712"/>
    </location>
</feature>
<dbReference type="Gene3D" id="1.25.40.10">
    <property type="entry name" value="Tetratricopeptide repeat domain"/>
    <property type="match status" value="1"/>
</dbReference>
<reference evidence="3 4" key="1">
    <citation type="submission" date="2019-02" db="EMBL/GenBank/DDBJ databases">
        <title>Deep-cultivation of Planctomycetes and their phenomic and genomic characterization uncovers novel biology.</title>
        <authorList>
            <person name="Wiegand S."/>
            <person name="Jogler M."/>
            <person name="Boedeker C."/>
            <person name="Pinto D."/>
            <person name="Vollmers J."/>
            <person name="Rivas-Marin E."/>
            <person name="Kohn T."/>
            <person name="Peeters S.H."/>
            <person name="Heuer A."/>
            <person name="Rast P."/>
            <person name="Oberbeckmann S."/>
            <person name="Bunk B."/>
            <person name="Jeske O."/>
            <person name="Meyerdierks A."/>
            <person name="Storesund J.E."/>
            <person name="Kallscheuer N."/>
            <person name="Luecker S."/>
            <person name="Lage O.M."/>
            <person name="Pohl T."/>
            <person name="Merkel B.J."/>
            <person name="Hornburger P."/>
            <person name="Mueller R.-W."/>
            <person name="Bruemmer F."/>
            <person name="Labrenz M."/>
            <person name="Spormann A.M."/>
            <person name="Op den Camp H."/>
            <person name="Overmann J."/>
            <person name="Amann R."/>
            <person name="Jetten M.S.M."/>
            <person name="Mascher T."/>
            <person name="Medema M.H."/>
            <person name="Devos D.P."/>
            <person name="Kaster A.-K."/>
            <person name="Ovreas L."/>
            <person name="Rohde M."/>
            <person name="Galperin M.Y."/>
            <person name="Jogler C."/>
        </authorList>
    </citation>
    <scope>NUCLEOTIDE SEQUENCE [LARGE SCALE GENOMIC DNA]</scope>
    <source>
        <strain evidence="3 4">Pla85_3_4</strain>
    </source>
</reference>
<sequence length="712" mass="78493" precursor="true">MFRILSLPSLLAVLLMPLAFSSLPHNLHAQPPQTNRLDAPRIQAFAARLEARAVQLLNQGDYDAAAQILQQVVKTSPSAFSSRYNLACVWARQGKTDQAFTELTQAIADGYRDAQHLATDPDLASLRDDPRWATLLKQAAVLKEETAAAPDPITPAEAADSQVLIGAENVAWSQQLGMFRVEVAFPAEPQGPIAVGLGESGDRLREWYEAGTAAGNHGDLYDNHDTDHSNMNYKALPQLTRVEFTDDIKNRGMHHGLQRFFLYNAPTIGNSSTAFTAGPQWRCQGRFALTSPGGPQLLYNQYRGNQLFFYPEHRDHDPGHNGKDGGYGDVLPANTPYLILSQGSSGSDRAFMLAVAQTMAALQPAVKKKLVEQGLLMPTVQWIFRHSNKMATTPEAYLTGAAHPTVFDGEQLDVLKMETLAHDLQPDALPPLALLQVVEETAGQPGVDYFDVAAREQLFTTPCAIARVVKSTKHHQQMTVSAADSIDPQGKPLTFRWVVLRGDPEKIQIRLLDKAGSQVELKIGYHPRAPISPGSKMESNRVDIGVFADNGQHLSAPSFLSFHYPDAEVRTYDDQQRILSVDYNADDVRGNYVDPVLDAHRNWRDEYQYSPAGELQGWTRIRGDQREQFTADGRLILTPADGDQPAQTTAVKYVEQRDNRQSQIVQQVVEPPAKDDSQPEKKTAGDKPDDGAKPESEGRSKTDAAPKDSSRP</sequence>
<dbReference type="EMBL" id="CP036433">
    <property type="protein sequence ID" value="QDU97026.1"/>
    <property type="molecule type" value="Genomic_DNA"/>
</dbReference>
<dbReference type="SUPFAM" id="SSF48452">
    <property type="entry name" value="TPR-like"/>
    <property type="match status" value="1"/>
</dbReference>
<evidence type="ECO:0000256" key="2">
    <source>
        <dbReference type="SAM" id="SignalP"/>
    </source>
</evidence>
<dbReference type="KEGG" id="lcre:Pla8534_48510"/>
<organism evidence="3 4">
    <name type="scientific">Lignipirellula cremea</name>
    <dbReference type="NCBI Taxonomy" id="2528010"/>
    <lineage>
        <taxon>Bacteria</taxon>
        <taxon>Pseudomonadati</taxon>
        <taxon>Planctomycetota</taxon>
        <taxon>Planctomycetia</taxon>
        <taxon>Pirellulales</taxon>
        <taxon>Pirellulaceae</taxon>
        <taxon>Lignipirellula</taxon>
    </lineage>
</organism>
<evidence type="ECO:0000313" key="3">
    <source>
        <dbReference type="EMBL" id="QDU97026.1"/>
    </source>
</evidence>
<evidence type="ECO:0000313" key="4">
    <source>
        <dbReference type="Proteomes" id="UP000317648"/>
    </source>
</evidence>
<name>A0A518DYV7_9BACT</name>
<keyword evidence="4" id="KW-1185">Reference proteome</keyword>
<dbReference type="NCBIfam" id="NF047558">
    <property type="entry name" value="TPR_END_plus"/>
    <property type="match status" value="1"/>
</dbReference>
<proteinExistence type="predicted"/>
<evidence type="ECO:0000256" key="1">
    <source>
        <dbReference type="SAM" id="MobiDB-lite"/>
    </source>
</evidence>
<accession>A0A518DYV7</accession>
<dbReference type="RefSeq" id="WP_197442523.1">
    <property type="nucleotide sequence ID" value="NZ_CP036433.1"/>
</dbReference>
<gene>
    <name evidence="3" type="ORF">Pla8534_48510</name>
</gene>
<protein>
    <submittedName>
        <fullName evidence="3">Uncharacterized protein</fullName>
    </submittedName>
</protein>
<feature type="signal peptide" evidence="2">
    <location>
        <begin position="1"/>
        <end position="29"/>
    </location>
</feature>
<dbReference type="AlphaFoldDB" id="A0A518DYV7"/>
<keyword evidence="2" id="KW-0732">Signal</keyword>